<dbReference type="RefSeq" id="WP_107196110.1">
    <property type="nucleotide sequence ID" value="NZ_CP029462.1"/>
</dbReference>
<dbReference type="InterPro" id="IPR052548">
    <property type="entry name" value="Type_VII_TA_antitoxin"/>
</dbReference>
<dbReference type="InterPro" id="IPR041633">
    <property type="entry name" value="Polbeta"/>
</dbReference>
<proteinExistence type="predicted"/>
<dbReference type="Gene3D" id="3.30.460.10">
    <property type="entry name" value="Beta Polymerase, domain 2"/>
    <property type="match status" value="1"/>
</dbReference>
<dbReference type="KEGG" id="meg:DKB62_00995"/>
<evidence type="ECO:0000313" key="2">
    <source>
        <dbReference type="EMBL" id="AXL20261.1"/>
    </source>
</evidence>
<dbReference type="InterPro" id="IPR043519">
    <property type="entry name" value="NT_sf"/>
</dbReference>
<feature type="domain" description="Polymerase beta nucleotidyltransferase" evidence="1">
    <location>
        <begin position="19"/>
        <end position="77"/>
    </location>
</feature>
<dbReference type="PANTHER" id="PTHR33933:SF1">
    <property type="entry name" value="PROTEIN ADENYLYLTRANSFERASE MNTA-RELATED"/>
    <property type="match status" value="1"/>
</dbReference>
<evidence type="ECO:0000313" key="3">
    <source>
        <dbReference type="Proteomes" id="UP000254337"/>
    </source>
</evidence>
<dbReference type="OrthoDB" id="9809668at2"/>
<dbReference type="CDD" id="cd05403">
    <property type="entry name" value="NT_KNTase_like"/>
    <property type="match status" value="1"/>
</dbReference>
<dbReference type="EMBL" id="CP029462">
    <property type="protein sequence ID" value="AXL20261.1"/>
    <property type="molecule type" value="Genomic_DNA"/>
</dbReference>
<keyword evidence="3" id="KW-1185">Reference proteome</keyword>
<accession>A0A346AWL8</accession>
<evidence type="ECO:0000259" key="1">
    <source>
        <dbReference type="Pfam" id="PF18765"/>
    </source>
</evidence>
<dbReference type="SUPFAM" id="SSF81301">
    <property type="entry name" value="Nucleotidyltransferase"/>
    <property type="match status" value="1"/>
</dbReference>
<name>A0A346AWL8_9FIRM</name>
<dbReference type="AlphaFoldDB" id="A0A346AWL8"/>
<keyword evidence="2" id="KW-0808">Transferase</keyword>
<dbReference type="Pfam" id="PF18765">
    <property type="entry name" value="Polbeta"/>
    <property type="match status" value="1"/>
</dbReference>
<reference evidence="2 3" key="1">
    <citation type="submission" date="2018-05" db="EMBL/GenBank/DDBJ databases">
        <title>Complete genome sequence of Megasphaera sp. AJH120T, isolated from the ceca of a chicken.</title>
        <authorList>
            <person name="Maki J."/>
            <person name="Looft T."/>
        </authorList>
    </citation>
    <scope>NUCLEOTIDE SEQUENCE [LARGE SCALE GENOMIC DNA]</scope>
    <source>
        <strain evidence="2 3">AJH120</strain>
    </source>
</reference>
<gene>
    <name evidence="2" type="ORF">DKB62_00995</name>
</gene>
<protein>
    <submittedName>
        <fullName evidence="2">Nucleotidyltransferase domain-containing protein</fullName>
    </submittedName>
</protein>
<sequence length="113" mass="13465">MGQYQQKTPEFLIEYVKRISTILQDDFIAAKLYGSFARGEQTDDSDIDIVIFTKKTQDQYISLMKKIVDVTMEYNDKYNVWISPVFQNYELFKQREKIVPYYQNIQKEGIRIG</sequence>
<organism evidence="2 3">
    <name type="scientific">Megasphaera stantonii</name>
    <dbReference type="NCBI Taxonomy" id="2144175"/>
    <lineage>
        <taxon>Bacteria</taxon>
        <taxon>Bacillati</taxon>
        <taxon>Bacillota</taxon>
        <taxon>Negativicutes</taxon>
        <taxon>Veillonellales</taxon>
        <taxon>Veillonellaceae</taxon>
        <taxon>Megasphaera</taxon>
    </lineage>
</organism>
<dbReference type="PANTHER" id="PTHR33933">
    <property type="entry name" value="NUCLEOTIDYLTRANSFERASE"/>
    <property type="match status" value="1"/>
</dbReference>
<dbReference type="Proteomes" id="UP000254337">
    <property type="component" value="Chromosome"/>
</dbReference>
<dbReference type="GO" id="GO:0016740">
    <property type="term" value="F:transferase activity"/>
    <property type="evidence" value="ECO:0007669"/>
    <property type="project" value="UniProtKB-KW"/>
</dbReference>